<evidence type="ECO:0000259" key="1">
    <source>
        <dbReference type="Pfam" id="PF02627"/>
    </source>
</evidence>
<dbReference type="InterPro" id="IPR029032">
    <property type="entry name" value="AhpD-like"/>
</dbReference>
<organism evidence="2 3">
    <name type="scientific">Pseudonocardia parietis</name>
    <dbReference type="NCBI Taxonomy" id="570936"/>
    <lineage>
        <taxon>Bacteria</taxon>
        <taxon>Bacillati</taxon>
        <taxon>Actinomycetota</taxon>
        <taxon>Actinomycetes</taxon>
        <taxon>Pseudonocardiales</taxon>
        <taxon>Pseudonocardiaceae</taxon>
        <taxon>Pseudonocardia</taxon>
    </lineage>
</organism>
<dbReference type="PANTHER" id="PTHR33570:SF2">
    <property type="entry name" value="CARBOXYMUCONOLACTONE DECARBOXYLASE-LIKE DOMAIN-CONTAINING PROTEIN"/>
    <property type="match status" value="1"/>
</dbReference>
<dbReference type="GO" id="GO:0047575">
    <property type="term" value="F:4-carboxymuconolactone decarboxylase activity"/>
    <property type="evidence" value="ECO:0007669"/>
    <property type="project" value="UniProtKB-EC"/>
</dbReference>
<feature type="domain" description="Carboxymuconolactone decarboxylase-like" evidence="1">
    <location>
        <begin position="38"/>
        <end position="107"/>
    </location>
</feature>
<comment type="caution">
    <text evidence="2">The sequence shown here is derived from an EMBL/GenBank/DDBJ whole genome shotgun (WGS) entry which is preliminary data.</text>
</comment>
<sequence>MSDPDDARERGLRAMDAVYGPGFSATMPDTRSPMLDDTVGHLFGDIWSRPGLSIRDRRLLTLGATAALGRADLIEIQVRGALANAELTPAQLREAVLHLHYYVGWGNGTQVHQGVEAAIAAAADAATADTRTDKTEGSSS</sequence>
<dbReference type="EC" id="4.1.1.44" evidence="2"/>
<dbReference type="InterPro" id="IPR003779">
    <property type="entry name" value="CMD-like"/>
</dbReference>
<accession>A0ABS4W273</accession>
<dbReference type="RefSeq" id="WP_210032272.1">
    <property type="nucleotide sequence ID" value="NZ_JAGINU010000001.1"/>
</dbReference>
<keyword evidence="2" id="KW-0456">Lyase</keyword>
<keyword evidence="3" id="KW-1185">Reference proteome</keyword>
<reference evidence="2 3" key="1">
    <citation type="submission" date="2021-03" db="EMBL/GenBank/DDBJ databases">
        <title>Sequencing the genomes of 1000 actinobacteria strains.</title>
        <authorList>
            <person name="Klenk H.-P."/>
        </authorList>
    </citation>
    <scope>NUCLEOTIDE SEQUENCE [LARGE SCALE GENOMIC DNA]</scope>
    <source>
        <strain evidence="2 3">DSM 45256</strain>
    </source>
</reference>
<dbReference type="Gene3D" id="1.20.1290.10">
    <property type="entry name" value="AhpD-like"/>
    <property type="match status" value="1"/>
</dbReference>
<gene>
    <name evidence="2" type="ORF">JOF36_005470</name>
</gene>
<name>A0ABS4W273_9PSEU</name>
<dbReference type="Proteomes" id="UP001519295">
    <property type="component" value="Unassembled WGS sequence"/>
</dbReference>
<evidence type="ECO:0000313" key="2">
    <source>
        <dbReference type="EMBL" id="MBP2369774.1"/>
    </source>
</evidence>
<proteinExistence type="predicted"/>
<dbReference type="Pfam" id="PF02627">
    <property type="entry name" value="CMD"/>
    <property type="match status" value="1"/>
</dbReference>
<dbReference type="EMBL" id="JAGINU010000001">
    <property type="protein sequence ID" value="MBP2369774.1"/>
    <property type="molecule type" value="Genomic_DNA"/>
</dbReference>
<protein>
    <submittedName>
        <fullName evidence="2">4-carboxymuconolactone decarboxylase</fullName>
        <ecNumber evidence="2">4.1.1.44</ecNumber>
    </submittedName>
</protein>
<dbReference type="PANTHER" id="PTHR33570">
    <property type="entry name" value="4-CARBOXYMUCONOLACTONE DECARBOXYLASE FAMILY PROTEIN"/>
    <property type="match status" value="1"/>
</dbReference>
<dbReference type="InterPro" id="IPR052512">
    <property type="entry name" value="4CMD/NDH-1_regulator"/>
</dbReference>
<dbReference type="SUPFAM" id="SSF69118">
    <property type="entry name" value="AhpD-like"/>
    <property type="match status" value="1"/>
</dbReference>
<evidence type="ECO:0000313" key="3">
    <source>
        <dbReference type="Proteomes" id="UP001519295"/>
    </source>
</evidence>